<sequence length="131" mass="14640">MPVTHGESGLVVLHHPPCLSHDKHLIGNTNSETFLTSYKEKVSQKQSPLVSNLPPDATSMEQKIQELSSTHQVQVPKVCHGLKADSSLRQEFLSKEKKAIVKTEYGNSDWLKLQKGVRQGSFTLSPYLFNL</sequence>
<proteinExistence type="predicted"/>
<keyword evidence="2" id="KW-1185">Reference proteome</keyword>
<dbReference type="Proteomes" id="UP001235939">
    <property type="component" value="Chromosome 02"/>
</dbReference>
<name>A0ABY6K1T3_9ARAC</name>
<dbReference type="EMBL" id="CP092864">
    <property type="protein sequence ID" value="UYV62749.1"/>
    <property type="molecule type" value="Genomic_DNA"/>
</dbReference>
<accession>A0ABY6K1T3</accession>
<reference evidence="1 2" key="1">
    <citation type="submission" date="2022-01" db="EMBL/GenBank/DDBJ databases">
        <title>A chromosomal length assembly of Cordylochernes scorpioides.</title>
        <authorList>
            <person name="Zeh D."/>
            <person name="Zeh J."/>
        </authorList>
    </citation>
    <scope>NUCLEOTIDE SEQUENCE [LARGE SCALE GENOMIC DNA]</scope>
    <source>
        <strain evidence="1">IN4F17</strain>
        <tissue evidence="1">Whole Body</tissue>
    </source>
</reference>
<organism evidence="1 2">
    <name type="scientific">Cordylochernes scorpioides</name>
    <dbReference type="NCBI Taxonomy" id="51811"/>
    <lineage>
        <taxon>Eukaryota</taxon>
        <taxon>Metazoa</taxon>
        <taxon>Ecdysozoa</taxon>
        <taxon>Arthropoda</taxon>
        <taxon>Chelicerata</taxon>
        <taxon>Arachnida</taxon>
        <taxon>Pseudoscorpiones</taxon>
        <taxon>Cheliferoidea</taxon>
        <taxon>Chernetidae</taxon>
        <taxon>Cordylochernes</taxon>
    </lineage>
</organism>
<evidence type="ECO:0000313" key="2">
    <source>
        <dbReference type="Proteomes" id="UP001235939"/>
    </source>
</evidence>
<gene>
    <name evidence="1" type="ORF">LAZ67_2001817</name>
</gene>
<evidence type="ECO:0000313" key="1">
    <source>
        <dbReference type="EMBL" id="UYV62749.1"/>
    </source>
</evidence>
<protein>
    <submittedName>
        <fullName evidence="1">Uncharacterized protein</fullName>
    </submittedName>
</protein>